<dbReference type="Gene3D" id="3.30.420.60">
    <property type="entry name" value="eRF1 domain 2"/>
    <property type="match status" value="1"/>
</dbReference>
<dbReference type="AlphaFoldDB" id="A0A318GUS4"/>
<comment type="caution">
    <text evidence="1">The sequence shown here is derived from an EMBL/GenBank/DDBJ whole genome shotgun (WGS) entry which is preliminary data.</text>
</comment>
<dbReference type="RefSeq" id="WP_110402286.1">
    <property type="nucleotide sequence ID" value="NZ_QJJS01000023.1"/>
</dbReference>
<keyword evidence="2" id="KW-1185">Reference proteome</keyword>
<accession>A0A318GUS4</accession>
<name>A0A318GUS4_9BURK</name>
<sequence length="126" mass="14082">MTTFHAVVWMDHQGAHVLQFDEDHVQTQLVKAHSHHLRHHASDARAEREFFEAVAQAVTGVQEVLLVGPGQARDEFRKFCVERHAAVAGHIVDSLPADHPTDHQLVALARKFFAKYDLMAATTTVA</sequence>
<dbReference type="Proteomes" id="UP000247811">
    <property type="component" value="Unassembled WGS sequence"/>
</dbReference>
<gene>
    <name evidence="1" type="ORF">C7444_12322</name>
</gene>
<evidence type="ECO:0000313" key="1">
    <source>
        <dbReference type="EMBL" id="PXW92771.1"/>
    </source>
</evidence>
<proteinExistence type="predicted"/>
<evidence type="ECO:0008006" key="3">
    <source>
        <dbReference type="Google" id="ProtNLM"/>
    </source>
</evidence>
<dbReference type="SUPFAM" id="SSF53137">
    <property type="entry name" value="Translational machinery components"/>
    <property type="match status" value="1"/>
</dbReference>
<dbReference type="InterPro" id="IPR042226">
    <property type="entry name" value="eFR1_2_sf"/>
</dbReference>
<protein>
    <recommendedName>
        <fullName evidence="3">Translational machinery protein</fullName>
    </recommendedName>
</protein>
<dbReference type="EMBL" id="QJJS01000023">
    <property type="protein sequence ID" value="PXW92771.1"/>
    <property type="molecule type" value="Genomic_DNA"/>
</dbReference>
<organism evidence="1 2">
    <name type="scientific">Sphaerotilus hippei</name>
    <dbReference type="NCBI Taxonomy" id="744406"/>
    <lineage>
        <taxon>Bacteria</taxon>
        <taxon>Pseudomonadati</taxon>
        <taxon>Pseudomonadota</taxon>
        <taxon>Betaproteobacteria</taxon>
        <taxon>Burkholderiales</taxon>
        <taxon>Sphaerotilaceae</taxon>
        <taxon>Sphaerotilus</taxon>
    </lineage>
</organism>
<reference evidence="1 2" key="1">
    <citation type="submission" date="2018-05" db="EMBL/GenBank/DDBJ databases">
        <title>Genomic Encyclopedia of Type Strains, Phase IV (KMG-IV): sequencing the most valuable type-strain genomes for metagenomic binning, comparative biology and taxonomic classification.</title>
        <authorList>
            <person name="Goeker M."/>
        </authorList>
    </citation>
    <scope>NUCLEOTIDE SEQUENCE [LARGE SCALE GENOMIC DNA]</scope>
    <source>
        <strain evidence="1 2">DSM 566</strain>
    </source>
</reference>
<dbReference type="OrthoDB" id="8562324at2"/>
<evidence type="ECO:0000313" key="2">
    <source>
        <dbReference type="Proteomes" id="UP000247811"/>
    </source>
</evidence>